<accession>E9H9D0</accession>
<dbReference type="GO" id="GO:0046872">
    <property type="term" value="F:metal ion binding"/>
    <property type="evidence" value="ECO:0007669"/>
    <property type="project" value="UniProtKB-KW"/>
</dbReference>
<keyword evidence="2" id="KW-0349">Heme</keyword>
<dbReference type="FunFam" id="1.10.640.10:FF:000014">
    <property type="entry name" value="Uncharacterized protein"/>
    <property type="match status" value="1"/>
</dbReference>
<feature type="binding site" description="axial binding residue" evidence="2">
    <location>
        <position position="247"/>
    </location>
    <ligand>
        <name>heme b</name>
        <dbReference type="ChEBI" id="CHEBI:60344"/>
    </ligand>
    <ligandPart>
        <name>Fe</name>
        <dbReference type="ChEBI" id="CHEBI:18248"/>
    </ligandPart>
</feature>
<sequence length="491" mass="54903">MQWGQFLDHDLTSTPTFTKSDGSAFLCCSADQTGLNVSPPHTECFPISIPRNDPVFNPLGNGQVTCMNFIRSTFGNNLDGTVPRMRSQINALTHWIDGSNVYGSSAAKAKSLRDPTSGRGRMRTFISNLGRQMLPLGNCPVTCFDAGDSRVNEQPLLSVMHTIWLREHNRIAENLFGIVPGQTDEFYFQHARRIVIAEMQHIIYNEYLPVIIGPTMAAKVNSENGYSNTLNPAVFTEFSTAAFRMGHSQLRSFIRLFERDGSDSRESYQLSDSFDDSSRLLSSNFMDNALRGLLQVPAEEVDSFFAFDITSQLFKPKGATVGLDLTAFNIQRGRDHGLPTYAKMLAFLGQPVPSTFDQLLSYIPIEVVNAMKFVYESVYDIDLFIGGVTEYPMPDAVLGPTFANIFAYQFSNLRRSDRFFYKFNVDQPTGFRSGQLAEIQKVSLARIICDNSDGTVGYIQPKAFRTPHDSYNRLVPCSNIPGIDFSKMLPL</sequence>
<dbReference type="InterPro" id="IPR010255">
    <property type="entry name" value="Haem_peroxidase_sf"/>
</dbReference>
<keyword evidence="1" id="KW-0575">Peroxidase</keyword>
<evidence type="ECO:0008006" key="5">
    <source>
        <dbReference type="Google" id="ProtNLM"/>
    </source>
</evidence>
<keyword evidence="2" id="KW-0479">Metal-binding</keyword>
<evidence type="ECO:0000256" key="2">
    <source>
        <dbReference type="PIRSR" id="PIRSR619791-2"/>
    </source>
</evidence>
<keyword evidence="2" id="KW-0408">Iron</keyword>
<dbReference type="OrthoDB" id="823504at2759"/>
<dbReference type="InterPro" id="IPR019791">
    <property type="entry name" value="Haem_peroxidase_animal"/>
</dbReference>
<evidence type="ECO:0000313" key="4">
    <source>
        <dbReference type="Proteomes" id="UP000000305"/>
    </source>
</evidence>
<dbReference type="GO" id="GO:0020037">
    <property type="term" value="F:heme binding"/>
    <property type="evidence" value="ECO:0007669"/>
    <property type="project" value="InterPro"/>
</dbReference>
<dbReference type="Proteomes" id="UP000000305">
    <property type="component" value="Unassembled WGS sequence"/>
</dbReference>
<dbReference type="HOGENOM" id="CLU_006087_2_0_1"/>
<gene>
    <name evidence="3" type="ORF">DAPPUDRAFT_189107</name>
</gene>
<evidence type="ECO:0000256" key="1">
    <source>
        <dbReference type="ARBA" id="ARBA00022559"/>
    </source>
</evidence>
<dbReference type="KEGG" id="dpx:DAPPUDRAFT_189107"/>
<dbReference type="SUPFAM" id="SSF48113">
    <property type="entry name" value="Heme-dependent peroxidases"/>
    <property type="match status" value="1"/>
</dbReference>
<dbReference type="PRINTS" id="PR00457">
    <property type="entry name" value="ANPEROXIDASE"/>
</dbReference>
<dbReference type="PhylomeDB" id="E9H9D0"/>
<dbReference type="GO" id="GO:0004601">
    <property type="term" value="F:peroxidase activity"/>
    <property type="evidence" value="ECO:0000318"/>
    <property type="project" value="GO_Central"/>
</dbReference>
<dbReference type="CDD" id="cd09823">
    <property type="entry name" value="peroxinectin_like"/>
    <property type="match status" value="1"/>
</dbReference>
<name>E9H9D0_DAPPU</name>
<keyword evidence="4" id="KW-1185">Reference proteome</keyword>
<dbReference type="InParanoid" id="E9H9D0"/>
<dbReference type="EMBL" id="GL732608">
    <property type="protein sequence ID" value="EFX71678.1"/>
    <property type="molecule type" value="Genomic_DNA"/>
</dbReference>
<dbReference type="InterPro" id="IPR037120">
    <property type="entry name" value="Haem_peroxidase_sf_animal"/>
</dbReference>
<protein>
    <recommendedName>
        <fullName evidence="5">Peroxinectin</fullName>
    </recommendedName>
</protein>
<dbReference type="PROSITE" id="PS50292">
    <property type="entry name" value="PEROXIDASE_3"/>
    <property type="match status" value="1"/>
</dbReference>
<dbReference type="PANTHER" id="PTHR11475:SF114">
    <property type="entry name" value="PEROXIDASE-LIKE PROTEIN"/>
    <property type="match status" value="1"/>
</dbReference>
<reference evidence="3 4" key="1">
    <citation type="journal article" date="2011" name="Science">
        <title>The ecoresponsive genome of Daphnia pulex.</title>
        <authorList>
            <person name="Colbourne J.K."/>
            <person name="Pfrender M.E."/>
            <person name="Gilbert D."/>
            <person name="Thomas W.K."/>
            <person name="Tucker A."/>
            <person name="Oakley T.H."/>
            <person name="Tokishita S."/>
            <person name="Aerts A."/>
            <person name="Arnold G.J."/>
            <person name="Basu M.K."/>
            <person name="Bauer D.J."/>
            <person name="Caceres C.E."/>
            <person name="Carmel L."/>
            <person name="Casola C."/>
            <person name="Choi J.H."/>
            <person name="Detter J.C."/>
            <person name="Dong Q."/>
            <person name="Dusheyko S."/>
            <person name="Eads B.D."/>
            <person name="Frohlich T."/>
            <person name="Geiler-Samerotte K.A."/>
            <person name="Gerlach D."/>
            <person name="Hatcher P."/>
            <person name="Jogdeo S."/>
            <person name="Krijgsveld J."/>
            <person name="Kriventseva E.V."/>
            <person name="Kultz D."/>
            <person name="Laforsch C."/>
            <person name="Lindquist E."/>
            <person name="Lopez J."/>
            <person name="Manak J.R."/>
            <person name="Muller J."/>
            <person name="Pangilinan J."/>
            <person name="Patwardhan R.P."/>
            <person name="Pitluck S."/>
            <person name="Pritham E.J."/>
            <person name="Rechtsteiner A."/>
            <person name="Rho M."/>
            <person name="Rogozin I.B."/>
            <person name="Sakarya O."/>
            <person name="Salamov A."/>
            <person name="Schaack S."/>
            <person name="Shapiro H."/>
            <person name="Shiga Y."/>
            <person name="Skalitzky C."/>
            <person name="Smith Z."/>
            <person name="Souvorov A."/>
            <person name="Sung W."/>
            <person name="Tang Z."/>
            <person name="Tsuchiya D."/>
            <person name="Tu H."/>
            <person name="Vos H."/>
            <person name="Wang M."/>
            <person name="Wolf Y.I."/>
            <person name="Yamagata H."/>
            <person name="Yamada T."/>
            <person name="Ye Y."/>
            <person name="Shaw J.R."/>
            <person name="Andrews J."/>
            <person name="Crease T.J."/>
            <person name="Tang H."/>
            <person name="Lucas S.M."/>
            <person name="Robertson H.M."/>
            <person name="Bork P."/>
            <person name="Koonin E.V."/>
            <person name="Zdobnov E.M."/>
            <person name="Grigoriev I.V."/>
            <person name="Lynch M."/>
            <person name="Boore J.L."/>
        </authorList>
    </citation>
    <scope>NUCLEOTIDE SEQUENCE [LARGE SCALE GENOMIC DNA]</scope>
</reference>
<dbReference type="eggNOG" id="KOG2408">
    <property type="taxonomic scope" value="Eukaryota"/>
</dbReference>
<keyword evidence="1" id="KW-0560">Oxidoreductase</keyword>
<dbReference type="AlphaFoldDB" id="E9H9D0"/>
<dbReference type="Pfam" id="PF03098">
    <property type="entry name" value="An_peroxidase"/>
    <property type="match status" value="1"/>
</dbReference>
<dbReference type="Gene3D" id="1.10.640.10">
    <property type="entry name" value="Haem peroxidase domain superfamily, animal type"/>
    <property type="match status" value="1"/>
</dbReference>
<organism evidence="3 4">
    <name type="scientific">Daphnia pulex</name>
    <name type="common">Water flea</name>
    <dbReference type="NCBI Taxonomy" id="6669"/>
    <lineage>
        <taxon>Eukaryota</taxon>
        <taxon>Metazoa</taxon>
        <taxon>Ecdysozoa</taxon>
        <taxon>Arthropoda</taxon>
        <taxon>Crustacea</taxon>
        <taxon>Branchiopoda</taxon>
        <taxon>Diplostraca</taxon>
        <taxon>Cladocera</taxon>
        <taxon>Anomopoda</taxon>
        <taxon>Daphniidae</taxon>
        <taxon>Daphnia</taxon>
    </lineage>
</organism>
<dbReference type="GO" id="GO:0006979">
    <property type="term" value="P:response to oxidative stress"/>
    <property type="evidence" value="ECO:0007669"/>
    <property type="project" value="InterPro"/>
</dbReference>
<dbReference type="OMA" id="NENETHK"/>
<evidence type="ECO:0000313" key="3">
    <source>
        <dbReference type="EMBL" id="EFX71678.1"/>
    </source>
</evidence>
<dbReference type="PANTHER" id="PTHR11475">
    <property type="entry name" value="OXIDASE/PEROXIDASE"/>
    <property type="match status" value="1"/>
</dbReference>
<proteinExistence type="predicted"/>